<sequence length="285" mass="32128">MLRRLFQWSAGVSAFFLLFGLCYGTTAWGSPEQIEDKTSPAASIQAKALNREVETLYRLVEEGNLQGVNESLRRVQSLFESSSFQGLTSVEGIHVLAESIVEMKLTTAAMKLEPKQWMMSAGKLRLAVDSLSHPKDGIWLQYYKVIREDLQVMEQSAAKSDREGIKKAYASLQDYYELIRPSLVIRRKPEEVSMIESWLSYAGGVVSTAEPSEVRRIVPQGEVIVNMLFGKKKDEPAIAQLGEVQGPWFGQLLIAAFILSALTFAAYRKYRGLKNRYHPLFPKKL</sequence>
<dbReference type="Proteomes" id="UP000192940">
    <property type="component" value="Chromosome I"/>
</dbReference>
<keyword evidence="3" id="KW-1185">Reference proteome</keyword>
<dbReference type="InterPro" id="IPR014231">
    <property type="entry name" value="Spore_YpjB"/>
</dbReference>
<dbReference type="Pfam" id="PF09577">
    <property type="entry name" value="Spore_YpjB"/>
    <property type="match status" value="1"/>
</dbReference>
<evidence type="ECO:0000313" key="3">
    <source>
        <dbReference type="Proteomes" id="UP000192940"/>
    </source>
</evidence>
<dbReference type="RefSeq" id="WP_208914525.1">
    <property type="nucleotide sequence ID" value="NZ_LT840184.1"/>
</dbReference>
<gene>
    <name evidence="2" type="ORF">SAMN05661091_3702</name>
</gene>
<dbReference type="EMBL" id="LT840184">
    <property type="protein sequence ID" value="SMF87330.1"/>
    <property type="molecule type" value="Genomic_DNA"/>
</dbReference>
<organism evidence="2 3">
    <name type="scientific">Paenibacillus uliginis N3/975</name>
    <dbReference type="NCBI Taxonomy" id="1313296"/>
    <lineage>
        <taxon>Bacteria</taxon>
        <taxon>Bacillati</taxon>
        <taxon>Bacillota</taxon>
        <taxon>Bacilli</taxon>
        <taxon>Bacillales</taxon>
        <taxon>Paenibacillaceae</taxon>
        <taxon>Paenibacillus</taxon>
    </lineage>
</organism>
<evidence type="ECO:0000313" key="2">
    <source>
        <dbReference type="EMBL" id="SMF87330.1"/>
    </source>
</evidence>
<keyword evidence="1" id="KW-0472">Membrane</keyword>
<name>A0A1X7HIJ9_9BACL</name>
<proteinExistence type="predicted"/>
<dbReference type="AlphaFoldDB" id="A0A1X7HIJ9"/>
<keyword evidence="1" id="KW-0812">Transmembrane</keyword>
<protein>
    <submittedName>
        <fullName evidence="2">Sporulation protein YpjB</fullName>
    </submittedName>
</protein>
<keyword evidence="1" id="KW-1133">Transmembrane helix</keyword>
<accession>A0A1X7HIJ9</accession>
<evidence type="ECO:0000256" key="1">
    <source>
        <dbReference type="SAM" id="Phobius"/>
    </source>
</evidence>
<feature type="transmembrane region" description="Helical" evidence="1">
    <location>
        <begin position="248"/>
        <end position="267"/>
    </location>
</feature>
<dbReference type="STRING" id="1313296.SAMN05661091_3702"/>
<reference evidence="2 3" key="1">
    <citation type="submission" date="2017-04" db="EMBL/GenBank/DDBJ databases">
        <authorList>
            <person name="Afonso C.L."/>
            <person name="Miller P.J."/>
            <person name="Scott M.A."/>
            <person name="Spackman E."/>
            <person name="Goraichik I."/>
            <person name="Dimitrov K.M."/>
            <person name="Suarez D.L."/>
            <person name="Swayne D.E."/>
        </authorList>
    </citation>
    <scope>NUCLEOTIDE SEQUENCE [LARGE SCALE GENOMIC DNA]</scope>
    <source>
        <strain evidence="2 3">N3/975</strain>
    </source>
</reference>